<feature type="compositionally biased region" description="Basic and acidic residues" evidence="1">
    <location>
        <begin position="1515"/>
        <end position="1524"/>
    </location>
</feature>
<feature type="region of interest" description="Disordered" evidence="1">
    <location>
        <begin position="635"/>
        <end position="654"/>
    </location>
</feature>
<feature type="region of interest" description="Disordered" evidence="1">
    <location>
        <begin position="318"/>
        <end position="430"/>
    </location>
</feature>
<dbReference type="Proteomes" id="UP000735302">
    <property type="component" value="Unassembled WGS sequence"/>
</dbReference>
<name>A0AAV4ADS9_9GAST</name>
<feature type="compositionally biased region" description="Polar residues" evidence="1">
    <location>
        <begin position="752"/>
        <end position="772"/>
    </location>
</feature>
<sequence length="1542" mass="176268">MIRRPRPHEAASVADAAAAKASWHTTDASGDVTSSNNAIFKTRKAIGRHSVAAEKRQNTPTTQHKQGENVDKRGRNSKSLINRPRSSTGFDDYFEDIDASAKLRLLTTKSTSQDTKAPGLRQHRNPPSSRERNCVSALEKRDPRTVQSEEGKKQTTTSHDSDNGRNSNDFKRNSCETDGMRASTPLQLESGRQAELEEDLVGIHSTSIFSEGKNLDQLKHNEEGQSIYSNSVKFLIDRDQKNDLPSTYRASILRGKETQQTSPQLRVTPGSHGSHTYDSSNNIVDNLSGLQRRTDYILHGSSSELLVGKTSDQYIDNPQVTRQTPEIPVRAPVYHHRKDVKNVIRRSSDRATSSARKQEHRKRGEDQENEPRSVYVPSAGNHLPHRYLTPIETRLLPSDRSENDWSSGANEVQRRSSSNHSGGRPASSLGFRSAINHGTFLGVPRSSSALSRPFEDASDRYFDYQIENQGYDLKTKGLALTASPARPMSLAGNSVGPMAERASVYSRQNSDSSLTHEYLAYAVPGKEASLQTHLNILGASLSNLSSRLTSGSDSDLRSQSGHSEVVSERSSTEVVAPSGVRNACRTGTGAATEFLSRDTPAAASNRQCGRGASPFDVANVRVSLREDGRNLQTWASSSSLESGNSTKSIPADSHSHFMKSSVRNHDHSIFSDSSTCEIGSAHGGRQTNVKVFLEEDSLSSRGQRSRTRSSEKPERIKRKETNAFSSAFKRERVKQSLREGFLEENILTSLGAKNTNETPRSTSRNCSESELSVDSYDDTLVSNGAMDNSTDAESNEAQSNSSVLDSVDGTPRTASRDRPATTKILSRKTPLKAVHPDTPEPMYRQDIPSRRVTGSSLLKMRQSSTAGDVKNKEKHILVRRPPDDSQSQGSQRTKGSQDNRAKSSLQSMARTRSKSSLGIFMSSVYGTQQMANIKSSPNLDSDFAFDTNRMSGRDSPAEMLLGHLDNPQMVKLLQTLYKANPETRRVIMVKFQYFKAWQCFTKDTQEKRIRKETLTDKSEDHLRHRLLCLHFITWWRRATHCAQVRRADALWRRHTLHKGLKALRWSLSQSRHLAARVQSNVRTALTKKAFDKWKTGAVNHRRARKQQAWARWKQFVTETKKIRHMRELMDFNLQQYVIRCWQKRYRKRVKLNMAFLYFRQTLSQKTLKLWKFYVLQRKEEKQKLTSAVAQHQRVLLCRAFYTMLVSLKKAKKAKTHFRAYRLNETLWAWREAAQVCRAERLQELAMSVEHWRSTRLHQAFTHWRERLLVRRVTRVSHANLCRSAFSVWRFEWQKHLERREKIQLNLTLNKLRGALLTWRQNVVQLRRRQKKAVILIEHCHLKQTFRYWRLYTARKGILKKKVLIHQIERSRAVLSLTFSIWRERFTHRLEEERRKLLWSHECARKFAAQWKLKCHRRKLSRLYHQILRPSIEERLVRAAFTHWVARLDCRHRETVMAEEMRERLEKSRLRAWFTLWQGETNRALLLKPLLQSREQKKLADGLHPLGGTSGLQTQRDCHGRGDEREAGEIQTQGLVYSLARGD</sequence>
<feature type="region of interest" description="Disordered" evidence="1">
    <location>
        <begin position="548"/>
        <end position="578"/>
    </location>
</feature>
<organism evidence="2 3">
    <name type="scientific">Plakobranchus ocellatus</name>
    <dbReference type="NCBI Taxonomy" id="259542"/>
    <lineage>
        <taxon>Eukaryota</taxon>
        <taxon>Metazoa</taxon>
        <taxon>Spiralia</taxon>
        <taxon>Lophotrochozoa</taxon>
        <taxon>Mollusca</taxon>
        <taxon>Gastropoda</taxon>
        <taxon>Heterobranchia</taxon>
        <taxon>Euthyneura</taxon>
        <taxon>Panpulmonata</taxon>
        <taxon>Sacoglossa</taxon>
        <taxon>Placobranchoidea</taxon>
        <taxon>Plakobranchidae</taxon>
        <taxon>Plakobranchus</taxon>
    </lineage>
</organism>
<feature type="region of interest" description="Disordered" evidence="1">
    <location>
        <begin position="1501"/>
        <end position="1524"/>
    </location>
</feature>
<feature type="compositionally biased region" description="Polar residues" evidence="1">
    <location>
        <begin position="404"/>
        <end position="421"/>
    </location>
</feature>
<evidence type="ECO:0000313" key="2">
    <source>
        <dbReference type="EMBL" id="GFO05809.1"/>
    </source>
</evidence>
<feature type="region of interest" description="Disordered" evidence="1">
    <location>
        <begin position="256"/>
        <end position="280"/>
    </location>
</feature>
<feature type="region of interest" description="Disordered" evidence="1">
    <location>
        <begin position="752"/>
        <end position="913"/>
    </location>
</feature>
<keyword evidence="3" id="KW-1185">Reference proteome</keyword>
<feature type="compositionally biased region" description="Basic and acidic residues" evidence="1">
    <location>
        <begin position="129"/>
        <end position="179"/>
    </location>
</feature>
<feature type="compositionally biased region" description="Polar residues" evidence="1">
    <location>
        <begin position="780"/>
        <end position="804"/>
    </location>
</feature>
<gene>
    <name evidence="2" type="ORF">PoB_003231400</name>
</gene>
<feature type="region of interest" description="Disordered" evidence="1">
    <location>
        <begin position="692"/>
        <end position="723"/>
    </location>
</feature>
<feature type="compositionally biased region" description="Polar residues" evidence="1">
    <location>
        <begin position="902"/>
        <end position="913"/>
    </location>
</feature>
<feature type="compositionally biased region" description="Basic and acidic residues" evidence="1">
    <location>
        <begin position="65"/>
        <end position="74"/>
    </location>
</feature>
<comment type="caution">
    <text evidence="2">The sequence shown here is derived from an EMBL/GenBank/DDBJ whole genome shotgun (WGS) entry which is preliminary data.</text>
</comment>
<feature type="compositionally biased region" description="Polar residues" evidence="1">
    <location>
        <begin position="884"/>
        <end position="894"/>
    </location>
</feature>
<feature type="compositionally biased region" description="Basic and acidic residues" evidence="1">
    <location>
        <begin position="708"/>
        <end position="721"/>
    </location>
</feature>
<evidence type="ECO:0000313" key="3">
    <source>
        <dbReference type="Proteomes" id="UP000735302"/>
    </source>
</evidence>
<feature type="compositionally biased region" description="Basic and acidic residues" evidence="1">
    <location>
        <begin position="340"/>
        <end position="349"/>
    </location>
</feature>
<evidence type="ECO:0000256" key="1">
    <source>
        <dbReference type="SAM" id="MobiDB-lite"/>
    </source>
</evidence>
<feature type="compositionally biased region" description="Polar residues" evidence="1">
    <location>
        <begin position="258"/>
        <end position="280"/>
    </location>
</feature>
<feature type="compositionally biased region" description="Polar residues" evidence="1">
    <location>
        <begin position="852"/>
        <end position="866"/>
    </location>
</feature>
<protein>
    <recommendedName>
        <fullName evidence="4">Sfi1 spindle body domain-containing protein</fullName>
    </recommendedName>
</protein>
<accession>A0AAV4ADS9</accession>
<evidence type="ECO:0008006" key="4">
    <source>
        <dbReference type="Google" id="ProtNLM"/>
    </source>
</evidence>
<feature type="compositionally biased region" description="Polar residues" evidence="1">
    <location>
        <begin position="635"/>
        <end position="648"/>
    </location>
</feature>
<feature type="compositionally biased region" description="Polar residues" evidence="1">
    <location>
        <begin position="23"/>
        <end position="39"/>
    </location>
</feature>
<feature type="compositionally biased region" description="Basic and acidic residues" evidence="1">
    <location>
        <begin position="869"/>
        <end position="883"/>
    </location>
</feature>
<feature type="region of interest" description="Disordered" evidence="1">
    <location>
        <begin position="1"/>
        <end position="92"/>
    </location>
</feature>
<reference evidence="2 3" key="1">
    <citation type="journal article" date="2021" name="Elife">
        <title>Chloroplast acquisition without the gene transfer in kleptoplastic sea slugs, Plakobranchus ocellatus.</title>
        <authorList>
            <person name="Maeda T."/>
            <person name="Takahashi S."/>
            <person name="Yoshida T."/>
            <person name="Shimamura S."/>
            <person name="Takaki Y."/>
            <person name="Nagai Y."/>
            <person name="Toyoda A."/>
            <person name="Suzuki Y."/>
            <person name="Arimoto A."/>
            <person name="Ishii H."/>
            <person name="Satoh N."/>
            <person name="Nishiyama T."/>
            <person name="Hasebe M."/>
            <person name="Maruyama T."/>
            <person name="Minagawa J."/>
            <person name="Obokata J."/>
            <person name="Shigenobu S."/>
        </authorList>
    </citation>
    <scope>NUCLEOTIDE SEQUENCE [LARGE SCALE GENOMIC DNA]</scope>
</reference>
<feature type="compositionally biased region" description="Low complexity" evidence="1">
    <location>
        <begin position="10"/>
        <end position="21"/>
    </location>
</feature>
<feature type="compositionally biased region" description="Polar residues" evidence="1">
    <location>
        <begin position="77"/>
        <end position="89"/>
    </location>
</feature>
<feature type="compositionally biased region" description="Polar residues" evidence="1">
    <location>
        <begin position="548"/>
        <end position="562"/>
    </location>
</feature>
<feature type="region of interest" description="Disordered" evidence="1">
    <location>
        <begin position="108"/>
        <end position="190"/>
    </location>
</feature>
<feature type="compositionally biased region" description="Basic and acidic residues" evidence="1">
    <location>
        <begin position="362"/>
        <end position="371"/>
    </location>
</feature>
<proteinExistence type="predicted"/>
<dbReference type="EMBL" id="BLXT01003752">
    <property type="protein sequence ID" value="GFO05809.1"/>
    <property type="molecule type" value="Genomic_DNA"/>
</dbReference>